<dbReference type="EMBL" id="BAABGX010000002">
    <property type="protein sequence ID" value="GAA4302855.1"/>
    <property type="molecule type" value="Genomic_DNA"/>
</dbReference>
<evidence type="ECO:0000313" key="2">
    <source>
        <dbReference type="EMBL" id="GAA4302855.1"/>
    </source>
</evidence>
<accession>A0ABP8FGH4</accession>
<proteinExistence type="predicted"/>
<name>A0ABP8FGH4_9BACT</name>
<dbReference type="Pfam" id="PF11751">
    <property type="entry name" value="PorP_SprF"/>
    <property type="match status" value="1"/>
</dbReference>
<feature type="chain" id="PRO_5045552140" evidence="1">
    <location>
        <begin position="20"/>
        <end position="337"/>
    </location>
</feature>
<sequence>MKKLAHLFFFLFLAAPAFAQQKPQYSQYLFNNYLLNPALSGIESYTDIRMGTRRQWVGLEGAPVTYYISGHTSLGASDRKSAVTAPKGFIPRMAAANNRTTKYHKSRPHHGFGALAQADKTGPLSTSNLTATYAYHHPLTRRVNMSVGIAGGVQQTRLDGNALRLNHSNDPTIQPGQMARTKFDLGLGTWIYSDFFYVGASAAQLVSKSSTNGEGMYVATQDLQPHFFLTGGYRLKLRYDLSLEPSIMVKMAQPSPIAVDVNFKTTYMNRVWAGMSYRHNDAVAAMAGMNINYLLDIGYSYDLTTSELSKATAGSHELIVGIKLQNKSRLICPQWLW</sequence>
<reference evidence="3" key="1">
    <citation type="journal article" date="2019" name="Int. J. Syst. Evol. Microbiol.">
        <title>The Global Catalogue of Microorganisms (GCM) 10K type strain sequencing project: providing services to taxonomists for standard genome sequencing and annotation.</title>
        <authorList>
            <consortium name="The Broad Institute Genomics Platform"/>
            <consortium name="The Broad Institute Genome Sequencing Center for Infectious Disease"/>
            <person name="Wu L."/>
            <person name="Ma J."/>
        </authorList>
    </citation>
    <scope>NUCLEOTIDE SEQUENCE [LARGE SCALE GENOMIC DNA]</scope>
    <source>
        <strain evidence="3">JCM 17917</strain>
    </source>
</reference>
<organism evidence="2 3">
    <name type="scientific">Nibribacter koreensis</name>
    <dbReference type="NCBI Taxonomy" id="1084519"/>
    <lineage>
        <taxon>Bacteria</taxon>
        <taxon>Pseudomonadati</taxon>
        <taxon>Bacteroidota</taxon>
        <taxon>Cytophagia</taxon>
        <taxon>Cytophagales</taxon>
        <taxon>Hymenobacteraceae</taxon>
        <taxon>Nibribacter</taxon>
    </lineage>
</organism>
<dbReference type="NCBIfam" id="TIGR03519">
    <property type="entry name" value="T9SS_PorP_fam"/>
    <property type="match status" value="1"/>
</dbReference>
<evidence type="ECO:0000313" key="3">
    <source>
        <dbReference type="Proteomes" id="UP001501844"/>
    </source>
</evidence>
<feature type="signal peptide" evidence="1">
    <location>
        <begin position="1"/>
        <end position="19"/>
    </location>
</feature>
<keyword evidence="3" id="KW-1185">Reference proteome</keyword>
<evidence type="ECO:0000256" key="1">
    <source>
        <dbReference type="SAM" id="SignalP"/>
    </source>
</evidence>
<dbReference type="InterPro" id="IPR019861">
    <property type="entry name" value="PorP/SprF_Bacteroidetes"/>
</dbReference>
<gene>
    <name evidence="2" type="ORF">GCM10023183_14900</name>
</gene>
<comment type="caution">
    <text evidence="2">The sequence shown here is derived from an EMBL/GenBank/DDBJ whole genome shotgun (WGS) entry which is preliminary data.</text>
</comment>
<dbReference type="RefSeq" id="WP_345164259.1">
    <property type="nucleotide sequence ID" value="NZ_BAABGX010000002.1"/>
</dbReference>
<protein>
    <submittedName>
        <fullName evidence="2">Type IX secretion system membrane protein PorP/SprF</fullName>
    </submittedName>
</protein>
<keyword evidence="1" id="KW-0732">Signal</keyword>
<dbReference type="Proteomes" id="UP001501844">
    <property type="component" value="Unassembled WGS sequence"/>
</dbReference>